<proteinExistence type="inferred from homology"/>
<feature type="compositionally biased region" description="Basic and acidic residues" evidence="5">
    <location>
        <begin position="195"/>
        <end position="217"/>
    </location>
</feature>
<evidence type="ECO:0000256" key="3">
    <source>
        <dbReference type="ARBA" id="ARBA00022490"/>
    </source>
</evidence>
<accession>B3MRW8</accession>
<evidence type="ECO:0000256" key="2">
    <source>
        <dbReference type="ARBA" id="ARBA00005885"/>
    </source>
</evidence>
<dbReference type="KEGG" id="dan:6503604"/>
<dbReference type="FunCoup" id="B3MRW8">
    <property type="interactions" value="11"/>
</dbReference>
<feature type="compositionally biased region" description="Basic and acidic residues" evidence="5">
    <location>
        <begin position="252"/>
        <end position="263"/>
    </location>
</feature>
<dbReference type="eggNOG" id="ENOG502TBB4">
    <property type="taxonomic scope" value="Eukaryota"/>
</dbReference>
<dbReference type="STRING" id="7217.B3MRW8"/>
<keyword evidence="3" id="KW-0963">Cytoplasm</keyword>
<evidence type="ECO:0000256" key="5">
    <source>
        <dbReference type="SAM" id="MobiDB-lite"/>
    </source>
</evidence>
<dbReference type="GO" id="GO:0005856">
    <property type="term" value="C:cytoskeleton"/>
    <property type="evidence" value="ECO:0007669"/>
    <property type="project" value="UniProtKB-SubCell"/>
</dbReference>
<evidence type="ECO:0000313" key="7">
    <source>
        <dbReference type="EMBL" id="EDV34523.2"/>
    </source>
</evidence>
<protein>
    <recommendedName>
        <fullName evidence="6">TPX2 C-terminal domain-containing protein</fullName>
    </recommendedName>
</protein>
<sequence>MEDGTFLKSEFDWDAIDVGDYQLDHSQNFFAKANKENIGNVNNVNPLLACATPVAKDQEQCQKQNEDTDIKPIPINQPSWDEEELMEENRPEADQHQSTENRCAPGPNLRLMWSPVQQKQHTEPAAGGSVPIPKAYEFKNLYESNRQLALRKREDEERKAREFHSRPMPNFKMIHNRIGEMRVVHKVTMPVTPEVVKHGRLDRERRRMRDPDHDKQPPPRPGHCQPKPFQLRSEQRLRERREYDAAVQASLEQKKNEQDEQRKRCEQEEIKEIRKMTVFKARPNPFK</sequence>
<dbReference type="AlphaFoldDB" id="B3MRW8"/>
<evidence type="ECO:0000256" key="4">
    <source>
        <dbReference type="ARBA" id="ARBA00023212"/>
    </source>
</evidence>
<keyword evidence="8" id="KW-1185">Reference proteome</keyword>
<dbReference type="Pfam" id="PF06886">
    <property type="entry name" value="TPX2"/>
    <property type="match status" value="1"/>
</dbReference>
<organism evidence="7 8">
    <name type="scientific">Drosophila ananassae</name>
    <name type="common">Fruit fly</name>
    <dbReference type="NCBI Taxonomy" id="7217"/>
    <lineage>
        <taxon>Eukaryota</taxon>
        <taxon>Metazoa</taxon>
        <taxon>Ecdysozoa</taxon>
        <taxon>Arthropoda</taxon>
        <taxon>Hexapoda</taxon>
        <taxon>Insecta</taxon>
        <taxon>Pterygota</taxon>
        <taxon>Neoptera</taxon>
        <taxon>Endopterygota</taxon>
        <taxon>Diptera</taxon>
        <taxon>Brachycera</taxon>
        <taxon>Muscomorpha</taxon>
        <taxon>Ephydroidea</taxon>
        <taxon>Drosophilidae</taxon>
        <taxon>Drosophila</taxon>
        <taxon>Sophophora</taxon>
    </lineage>
</organism>
<comment type="similarity">
    <text evidence="2">Belongs to the TPX2 family.</text>
</comment>
<dbReference type="InParanoid" id="B3MRW8"/>
<dbReference type="Proteomes" id="UP000007801">
    <property type="component" value="Unassembled WGS sequence"/>
</dbReference>
<evidence type="ECO:0000256" key="1">
    <source>
        <dbReference type="ARBA" id="ARBA00004245"/>
    </source>
</evidence>
<keyword evidence="4" id="KW-0206">Cytoskeleton</keyword>
<name>B3MRW8_DROAN</name>
<comment type="subcellular location">
    <subcellularLocation>
        <location evidence="1">Cytoplasm</location>
        <location evidence="1">Cytoskeleton</location>
    </subcellularLocation>
</comment>
<dbReference type="GeneID" id="6503604"/>
<dbReference type="HOGENOM" id="CLU_855977_0_0_1"/>
<dbReference type="InterPro" id="IPR027329">
    <property type="entry name" value="TPX2_C"/>
</dbReference>
<reference evidence="7 8" key="1">
    <citation type="journal article" date="2007" name="Nature">
        <title>Evolution of genes and genomes on the Drosophila phylogeny.</title>
        <authorList>
            <consortium name="Drosophila 12 Genomes Consortium"/>
            <person name="Clark A.G."/>
            <person name="Eisen M.B."/>
            <person name="Smith D.R."/>
            <person name="Bergman C.M."/>
            <person name="Oliver B."/>
            <person name="Markow T.A."/>
            <person name="Kaufman T.C."/>
            <person name="Kellis M."/>
            <person name="Gelbart W."/>
            <person name="Iyer V.N."/>
            <person name="Pollard D.A."/>
            <person name="Sackton T.B."/>
            <person name="Larracuente A.M."/>
            <person name="Singh N.D."/>
            <person name="Abad J.P."/>
            <person name="Abt D.N."/>
            <person name="Adryan B."/>
            <person name="Aguade M."/>
            <person name="Akashi H."/>
            <person name="Anderson W.W."/>
            <person name="Aquadro C.F."/>
            <person name="Ardell D.H."/>
            <person name="Arguello R."/>
            <person name="Artieri C.G."/>
            <person name="Barbash D.A."/>
            <person name="Barker D."/>
            <person name="Barsanti P."/>
            <person name="Batterham P."/>
            <person name="Batzoglou S."/>
            <person name="Begun D."/>
            <person name="Bhutkar A."/>
            <person name="Blanco E."/>
            <person name="Bosak S.A."/>
            <person name="Bradley R.K."/>
            <person name="Brand A.D."/>
            <person name="Brent M.R."/>
            <person name="Brooks A.N."/>
            <person name="Brown R.H."/>
            <person name="Butlin R.K."/>
            <person name="Caggese C."/>
            <person name="Calvi B.R."/>
            <person name="Bernardo de Carvalho A."/>
            <person name="Caspi A."/>
            <person name="Castrezana S."/>
            <person name="Celniker S.E."/>
            <person name="Chang J.L."/>
            <person name="Chapple C."/>
            <person name="Chatterji S."/>
            <person name="Chinwalla A."/>
            <person name="Civetta A."/>
            <person name="Clifton S.W."/>
            <person name="Comeron J.M."/>
            <person name="Costello J.C."/>
            <person name="Coyne J.A."/>
            <person name="Daub J."/>
            <person name="David R.G."/>
            <person name="Delcher A.L."/>
            <person name="Delehaunty K."/>
            <person name="Do C.B."/>
            <person name="Ebling H."/>
            <person name="Edwards K."/>
            <person name="Eickbush T."/>
            <person name="Evans J.D."/>
            <person name="Filipski A."/>
            <person name="Findeiss S."/>
            <person name="Freyhult E."/>
            <person name="Fulton L."/>
            <person name="Fulton R."/>
            <person name="Garcia A.C."/>
            <person name="Gardiner A."/>
            <person name="Garfield D.A."/>
            <person name="Garvin B.E."/>
            <person name="Gibson G."/>
            <person name="Gilbert D."/>
            <person name="Gnerre S."/>
            <person name="Godfrey J."/>
            <person name="Good R."/>
            <person name="Gotea V."/>
            <person name="Gravely B."/>
            <person name="Greenberg A.J."/>
            <person name="Griffiths-Jones S."/>
            <person name="Gross S."/>
            <person name="Guigo R."/>
            <person name="Gustafson E.A."/>
            <person name="Haerty W."/>
            <person name="Hahn M.W."/>
            <person name="Halligan D.L."/>
            <person name="Halpern A.L."/>
            <person name="Halter G.M."/>
            <person name="Han M.V."/>
            <person name="Heger A."/>
            <person name="Hillier L."/>
            <person name="Hinrichs A.S."/>
            <person name="Holmes I."/>
            <person name="Hoskins R.A."/>
            <person name="Hubisz M.J."/>
            <person name="Hultmark D."/>
            <person name="Huntley M.A."/>
            <person name="Jaffe D.B."/>
            <person name="Jagadeeshan S."/>
            <person name="Jeck W.R."/>
            <person name="Johnson J."/>
            <person name="Jones C.D."/>
            <person name="Jordan W.C."/>
            <person name="Karpen G.H."/>
            <person name="Kataoka E."/>
            <person name="Keightley P.D."/>
            <person name="Kheradpour P."/>
            <person name="Kirkness E.F."/>
            <person name="Koerich L.B."/>
            <person name="Kristiansen K."/>
            <person name="Kudrna D."/>
            <person name="Kulathinal R.J."/>
            <person name="Kumar S."/>
            <person name="Kwok R."/>
            <person name="Lander E."/>
            <person name="Langley C.H."/>
            <person name="Lapoint R."/>
            <person name="Lazzaro B.P."/>
            <person name="Lee S.J."/>
            <person name="Levesque L."/>
            <person name="Li R."/>
            <person name="Lin C.F."/>
            <person name="Lin M.F."/>
            <person name="Lindblad-Toh K."/>
            <person name="Llopart A."/>
            <person name="Long M."/>
            <person name="Low L."/>
            <person name="Lozovsky E."/>
            <person name="Lu J."/>
            <person name="Luo M."/>
            <person name="Machado C.A."/>
            <person name="Makalowski W."/>
            <person name="Marzo M."/>
            <person name="Matsuda M."/>
            <person name="Matzkin L."/>
            <person name="McAllister B."/>
            <person name="McBride C.S."/>
            <person name="McKernan B."/>
            <person name="McKernan K."/>
            <person name="Mendez-Lago M."/>
            <person name="Minx P."/>
            <person name="Mollenhauer M.U."/>
            <person name="Montooth K."/>
            <person name="Mount S.M."/>
            <person name="Mu X."/>
            <person name="Myers E."/>
            <person name="Negre B."/>
            <person name="Newfeld S."/>
            <person name="Nielsen R."/>
            <person name="Noor M.A."/>
            <person name="O'Grady P."/>
            <person name="Pachter L."/>
            <person name="Papaceit M."/>
            <person name="Parisi M.J."/>
            <person name="Parisi M."/>
            <person name="Parts L."/>
            <person name="Pedersen J.S."/>
            <person name="Pesole G."/>
            <person name="Phillippy A.M."/>
            <person name="Ponting C.P."/>
            <person name="Pop M."/>
            <person name="Porcelli D."/>
            <person name="Powell J.R."/>
            <person name="Prohaska S."/>
            <person name="Pruitt K."/>
            <person name="Puig M."/>
            <person name="Quesneville H."/>
            <person name="Ram K.R."/>
            <person name="Rand D."/>
            <person name="Rasmussen M.D."/>
            <person name="Reed L.K."/>
            <person name="Reenan R."/>
            <person name="Reily A."/>
            <person name="Remington K.A."/>
            <person name="Rieger T.T."/>
            <person name="Ritchie M.G."/>
            <person name="Robin C."/>
            <person name="Rogers Y.H."/>
            <person name="Rohde C."/>
            <person name="Rozas J."/>
            <person name="Rubenfield M.J."/>
            <person name="Ruiz A."/>
            <person name="Russo S."/>
            <person name="Salzberg S.L."/>
            <person name="Sanchez-Gracia A."/>
            <person name="Saranga D.J."/>
            <person name="Sato H."/>
            <person name="Schaeffer S.W."/>
            <person name="Schatz M.C."/>
            <person name="Schlenke T."/>
            <person name="Schwartz R."/>
            <person name="Segarra C."/>
            <person name="Singh R.S."/>
            <person name="Sirot L."/>
            <person name="Sirota M."/>
            <person name="Sisneros N.B."/>
            <person name="Smith C.D."/>
            <person name="Smith T.F."/>
            <person name="Spieth J."/>
            <person name="Stage D.E."/>
            <person name="Stark A."/>
            <person name="Stephan W."/>
            <person name="Strausberg R.L."/>
            <person name="Strempel S."/>
            <person name="Sturgill D."/>
            <person name="Sutton G."/>
            <person name="Sutton G.G."/>
            <person name="Tao W."/>
            <person name="Teichmann S."/>
            <person name="Tobari Y.N."/>
            <person name="Tomimura Y."/>
            <person name="Tsolas J.M."/>
            <person name="Valente V.L."/>
            <person name="Venter E."/>
            <person name="Venter J.C."/>
            <person name="Vicario S."/>
            <person name="Vieira F.G."/>
            <person name="Vilella A.J."/>
            <person name="Villasante A."/>
            <person name="Walenz B."/>
            <person name="Wang J."/>
            <person name="Wasserman M."/>
            <person name="Watts T."/>
            <person name="Wilson D."/>
            <person name="Wilson R.K."/>
            <person name="Wing R.A."/>
            <person name="Wolfner M.F."/>
            <person name="Wong A."/>
            <person name="Wong G.K."/>
            <person name="Wu C.I."/>
            <person name="Wu G."/>
            <person name="Yamamoto D."/>
            <person name="Yang H.P."/>
            <person name="Yang S.P."/>
            <person name="Yorke J.A."/>
            <person name="Yoshida K."/>
            <person name="Zdobnov E."/>
            <person name="Zhang P."/>
            <person name="Zhang Y."/>
            <person name="Zimin A.V."/>
            <person name="Baldwin J."/>
            <person name="Abdouelleil A."/>
            <person name="Abdulkadir J."/>
            <person name="Abebe A."/>
            <person name="Abera B."/>
            <person name="Abreu J."/>
            <person name="Acer S.C."/>
            <person name="Aftuck L."/>
            <person name="Alexander A."/>
            <person name="An P."/>
            <person name="Anderson E."/>
            <person name="Anderson S."/>
            <person name="Arachi H."/>
            <person name="Azer M."/>
            <person name="Bachantsang P."/>
            <person name="Barry A."/>
            <person name="Bayul T."/>
            <person name="Berlin A."/>
            <person name="Bessette D."/>
            <person name="Bloom T."/>
            <person name="Blye J."/>
            <person name="Boguslavskiy L."/>
            <person name="Bonnet C."/>
            <person name="Boukhgalter B."/>
            <person name="Bourzgui I."/>
            <person name="Brown A."/>
            <person name="Cahill P."/>
            <person name="Channer S."/>
            <person name="Cheshatsang Y."/>
            <person name="Chuda L."/>
            <person name="Citroen M."/>
            <person name="Collymore A."/>
            <person name="Cooke P."/>
            <person name="Costello M."/>
            <person name="D'Aco K."/>
            <person name="Daza R."/>
            <person name="De Haan G."/>
            <person name="DeGray S."/>
            <person name="DeMaso C."/>
            <person name="Dhargay N."/>
            <person name="Dooley K."/>
            <person name="Dooley E."/>
            <person name="Doricent M."/>
            <person name="Dorje P."/>
            <person name="Dorjee K."/>
            <person name="Dupes A."/>
            <person name="Elong R."/>
            <person name="Falk J."/>
            <person name="Farina A."/>
            <person name="Faro S."/>
            <person name="Ferguson D."/>
            <person name="Fisher S."/>
            <person name="Foley C.D."/>
            <person name="Franke A."/>
            <person name="Friedrich D."/>
            <person name="Gadbois L."/>
            <person name="Gearin G."/>
            <person name="Gearin C.R."/>
            <person name="Giannoukos G."/>
            <person name="Goode T."/>
            <person name="Graham J."/>
            <person name="Grandbois E."/>
            <person name="Grewal S."/>
            <person name="Gyaltsen K."/>
            <person name="Hafez N."/>
            <person name="Hagos B."/>
            <person name="Hall J."/>
            <person name="Henson C."/>
            <person name="Hollinger A."/>
            <person name="Honan T."/>
            <person name="Huard M.D."/>
            <person name="Hughes L."/>
            <person name="Hurhula B."/>
            <person name="Husby M.E."/>
            <person name="Kamat A."/>
            <person name="Kanga B."/>
            <person name="Kashin S."/>
            <person name="Khazanovich D."/>
            <person name="Kisner P."/>
            <person name="Lance K."/>
            <person name="Lara M."/>
            <person name="Lee W."/>
            <person name="Lennon N."/>
            <person name="Letendre F."/>
            <person name="LeVine R."/>
            <person name="Lipovsky A."/>
            <person name="Liu X."/>
            <person name="Liu J."/>
            <person name="Liu S."/>
            <person name="Lokyitsang T."/>
            <person name="Lokyitsang Y."/>
            <person name="Lubonja R."/>
            <person name="Lui A."/>
            <person name="MacDonald P."/>
            <person name="Magnisalis V."/>
            <person name="Maru K."/>
            <person name="Matthews C."/>
            <person name="McCusker W."/>
            <person name="McDonough S."/>
            <person name="Mehta T."/>
            <person name="Meldrim J."/>
            <person name="Meneus L."/>
            <person name="Mihai O."/>
            <person name="Mihalev A."/>
            <person name="Mihova T."/>
            <person name="Mittelman R."/>
            <person name="Mlenga V."/>
            <person name="Montmayeur A."/>
            <person name="Mulrain L."/>
            <person name="Navidi A."/>
            <person name="Naylor J."/>
            <person name="Negash T."/>
            <person name="Nguyen T."/>
            <person name="Nguyen N."/>
            <person name="Nicol R."/>
            <person name="Norbu C."/>
            <person name="Norbu N."/>
            <person name="Novod N."/>
            <person name="O'Neill B."/>
            <person name="Osman S."/>
            <person name="Markiewicz E."/>
            <person name="Oyono O.L."/>
            <person name="Patti C."/>
            <person name="Phunkhang P."/>
            <person name="Pierre F."/>
            <person name="Priest M."/>
            <person name="Raghuraman S."/>
            <person name="Rege F."/>
            <person name="Reyes R."/>
            <person name="Rise C."/>
            <person name="Rogov P."/>
            <person name="Ross K."/>
            <person name="Ryan E."/>
            <person name="Settipalli S."/>
            <person name="Shea T."/>
            <person name="Sherpa N."/>
            <person name="Shi L."/>
            <person name="Shih D."/>
            <person name="Sparrow T."/>
            <person name="Spaulding J."/>
            <person name="Stalker J."/>
            <person name="Stange-Thomann N."/>
            <person name="Stavropoulos S."/>
            <person name="Stone C."/>
            <person name="Strader C."/>
            <person name="Tesfaye S."/>
            <person name="Thomson T."/>
            <person name="Thoulutsang Y."/>
            <person name="Thoulutsang D."/>
            <person name="Topham K."/>
            <person name="Topping I."/>
            <person name="Tsamla T."/>
            <person name="Vassiliev H."/>
            <person name="Vo A."/>
            <person name="Wangchuk T."/>
            <person name="Wangdi T."/>
            <person name="Weiand M."/>
            <person name="Wilkinson J."/>
            <person name="Wilson A."/>
            <person name="Yadav S."/>
            <person name="Young G."/>
            <person name="Yu Q."/>
            <person name="Zembek L."/>
            <person name="Zhong D."/>
            <person name="Zimmer A."/>
            <person name="Zwirko Z."/>
            <person name="Jaffe D.B."/>
            <person name="Alvarez P."/>
            <person name="Brockman W."/>
            <person name="Butler J."/>
            <person name="Chin C."/>
            <person name="Gnerre S."/>
            <person name="Grabherr M."/>
            <person name="Kleber M."/>
            <person name="Mauceli E."/>
            <person name="MacCallum I."/>
        </authorList>
    </citation>
    <scope>NUCLEOTIDE SEQUENCE [LARGE SCALE GENOMIC DNA]</scope>
    <source>
        <strain evidence="8">Tucson 14024-0371.13</strain>
    </source>
</reference>
<gene>
    <name evidence="7" type="primary">Dana\GF20913</name>
    <name evidence="7" type="synonym">dana_GLEANR_4154</name>
    <name evidence="7" type="ORF">GF20913</name>
</gene>
<evidence type="ECO:0000313" key="8">
    <source>
        <dbReference type="Proteomes" id="UP000007801"/>
    </source>
</evidence>
<feature type="domain" description="TPX2 C-terminal" evidence="6">
    <location>
        <begin position="229"/>
        <end position="285"/>
    </location>
</feature>
<feature type="region of interest" description="Disordered" evidence="5">
    <location>
        <begin position="82"/>
        <end position="101"/>
    </location>
</feature>
<feature type="compositionally biased region" description="Basic and acidic residues" evidence="5">
    <location>
        <begin position="233"/>
        <end position="244"/>
    </location>
</feature>
<dbReference type="EMBL" id="CH902622">
    <property type="protein sequence ID" value="EDV34523.2"/>
    <property type="molecule type" value="Genomic_DNA"/>
</dbReference>
<feature type="compositionally biased region" description="Basic and acidic residues" evidence="5">
    <location>
        <begin position="87"/>
        <end position="99"/>
    </location>
</feature>
<evidence type="ECO:0000259" key="6">
    <source>
        <dbReference type="Pfam" id="PF06886"/>
    </source>
</evidence>
<feature type="region of interest" description="Disordered" evidence="5">
    <location>
        <begin position="194"/>
        <end position="263"/>
    </location>
</feature>
<dbReference type="OrthoDB" id="1684416at2759"/>